<evidence type="ECO:0000313" key="4">
    <source>
        <dbReference type="Proteomes" id="UP000534186"/>
    </source>
</evidence>
<dbReference type="InterPro" id="IPR032466">
    <property type="entry name" value="Metal_Hydrolase"/>
</dbReference>
<reference evidence="3 4" key="1">
    <citation type="submission" date="2020-07" db="EMBL/GenBank/DDBJ databases">
        <title>Genomic Encyclopedia of Type Strains, Phase IV (KMG-V): Genome sequencing to study the core and pangenomes of soil and plant-associated prokaryotes.</title>
        <authorList>
            <person name="Whitman W."/>
        </authorList>
    </citation>
    <scope>NUCLEOTIDE SEQUENCE [LARGE SCALE GENOMIC DNA]</scope>
    <source>
        <strain evidence="3 4">M8UP30</strain>
    </source>
</reference>
<evidence type="ECO:0000256" key="1">
    <source>
        <dbReference type="ARBA" id="ARBA00022801"/>
    </source>
</evidence>
<name>A0A7Y9NPZ1_9BACT</name>
<comment type="caution">
    <text evidence="3">The sequence shown here is derived from an EMBL/GenBank/DDBJ whole genome shotgun (WGS) entry which is preliminary data.</text>
</comment>
<keyword evidence="1 3" id="KW-0378">Hydrolase</keyword>
<organism evidence="3 4">
    <name type="scientific">Tunturiibacter lichenicola</name>
    <dbReference type="NCBI Taxonomy" id="2051959"/>
    <lineage>
        <taxon>Bacteria</taxon>
        <taxon>Pseudomonadati</taxon>
        <taxon>Acidobacteriota</taxon>
        <taxon>Terriglobia</taxon>
        <taxon>Terriglobales</taxon>
        <taxon>Acidobacteriaceae</taxon>
        <taxon>Tunturiibacter</taxon>
    </lineage>
</organism>
<dbReference type="InterPro" id="IPR006680">
    <property type="entry name" value="Amidohydro-rel"/>
</dbReference>
<dbReference type="Pfam" id="PF01979">
    <property type="entry name" value="Amidohydro_1"/>
    <property type="match status" value="1"/>
</dbReference>
<dbReference type="PANTHER" id="PTHR43794">
    <property type="entry name" value="AMINOHYDROLASE SSNA-RELATED"/>
    <property type="match status" value="1"/>
</dbReference>
<dbReference type="EC" id="3.5.3.13" evidence="3"/>
<gene>
    <name evidence="3" type="ORF">HDF12_003815</name>
</gene>
<protein>
    <submittedName>
        <fullName evidence="3">Formimidoylglutamate deiminase</fullName>
        <ecNumber evidence="3">3.5.3.13</ecNumber>
    </submittedName>
</protein>
<dbReference type="SUPFAM" id="SSF51338">
    <property type="entry name" value="Composite domain of metallo-dependent hydrolases"/>
    <property type="match status" value="1"/>
</dbReference>
<dbReference type="GO" id="GO:0050416">
    <property type="term" value="F:formimidoylglutamate deiminase activity"/>
    <property type="evidence" value="ECO:0007669"/>
    <property type="project" value="UniProtKB-EC"/>
</dbReference>
<dbReference type="InterPro" id="IPR050287">
    <property type="entry name" value="MTA/SAH_deaminase"/>
</dbReference>
<dbReference type="NCBIfam" id="NF006681">
    <property type="entry name" value="PRK09229.1-2"/>
    <property type="match status" value="1"/>
</dbReference>
<dbReference type="InterPro" id="IPR010252">
    <property type="entry name" value="HutF"/>
</dbReference>
<dbReference type="SUPFAM" id="SSF51556">
    <property type="entry name" value="Metallo-dependent hydrolases"/>
    <property type="match status" value="1"/>
</dbReference>
<dbReference type="PANTHER" id="PTHR43794:SF11">
    <property type="entry name" value="AMIDOHYDROLASE-RELATED DOMAIN-CONTAINING PROTEIN"/>
    <property type="match status" value="1"/>
</dbReference>
<dbReference type="Proteomes" id="UP000534186">
    <property type="component" value="Unassembled WGS sequence"/>
</dbReference>
<dbReference type="Gene3D" id="2.30.40.10">
    <property type="entry name" value="Urease, subunit C, domain 1"/>
    <property type="match status" value="1"/>
</dbReference>
<dbReference type="Gene3D" id="3.20.20.140">
    <property type="entry name" value="Metal-dependent hydrolases"/>
    <property type="match status" value="1"/>
</dbReference>
<dbReference type="InterPro" id="IPR011059">
    <property type="entry name" value="Metal-dep_hydrolase_composite"/>
</dbReference>
<proteinExistence type="predicted"/>
<accession>A0A7Y9NPZ1</accession>
<evidence type="ECO:0000313" key="3">
    <source>
        <dbReference type="EMBL" id="NYF53416.1"/>
    </source>
</evidence>
<dbReference type="EMBL" id="JACCCV010000002">
    <property type="protein sequence ID" value="NYF53416.1"/>
    <property type="molecule type" value="Genomic_DNA"/>
</dbReference>
<sequence>MSVSYQPDLVYVDGRFRSGYEVVVTDAGTIFSIGPVKAEKDGGGASLSDVRRLPGRALLPGMIDIHSHSFQRALRGKAESRRRSGPDFWSWRNIMYRCALALTPEEIYDVARMAFLEMTLAGITTVGEFHYLHRTPAGEAYADPNLLAKQVIRAAESVGIRIALLRCAYVRAGFELPPDSGQIRFIEPDVERFLHDSERLRNEIAAMRPTVSFGLAPHSVRAVPRHYLEDISAWAQTHAMPLHMHVAEQPAEIGACVAEYGTTPFEFLDGLGLMTHDFTAIHAIHLQSGEIERMGRGKITVGACPTTERNLGDGILDADALIDAGVSIAFGTDSHTQTDALENARELESNLRLRHLQRAVLDGRQGEALPVLLFDFATRAGARSLHVEAGSLEVGKAADFFTVDLSEASIAGSLPDELLTNIVFSMSPRAIRDVVVDGRVIIDDGQHAMQGEIVDAFRSVQTRLGTEL</sequence>
<evidence type="ECO:0000259" key="2">
    <source>
        <dbReference type="Pfam" id="PF01979"/>
    </source>
</evidence>
<dbReference type="AlphaFoldDB" id="A0A7Y9NPZ1"/>
<feature type="domain" description="Amidohydrolase-related" evidence="2">
    <location>
        <begin position="58"/>
        <end position="440"/>
    </location>
</feature>
<dbReference type="NCBIfam" id="TIGR02022">
    <property type="entry name" value="hutF"/>
    <property type="match status" value="1"/>
</dbReference>